<dbReference type="InterPro" id="IPR030394">
    <property type="entry name" value="G_HFLX_dom"/>
</dbReference>
<evidence type="ECO:0000313" key="11">
    <source>
        <dbReference type="EMBL" id="HGW91777.1"/>
    </source>
</evidence>
<feature type="binding site" evidence="8">
    <location>
        <position position="202"/>
    </location>
    <ligand>
        <name>Mg(2+)</name>
        <dbReference type="ChEBI" id="CHEBI:18420"/>
    </ligand>
</feature>
<keyword evidence="4 8" id="KW-0460">Magnesium</keyword>
<comment type="subunit">
    <text evidence="6">Monomer. Associates with the 50S ribosomal subunit.</text>
</comment>
<organism evidence="11">
    <name type="scientific">candidate division WOR-3 bacterium</name>
    <dbReference type="NCBI Taxonomy" id="2052148"/>
    <lineage>
        <taxon>Bacteria</taxon>
        <taxon>Bacteria division WOR-3</taxon>
    </lineage>
</organism>
<feature type="binding site" evidence="7">
    <location>
        <begin position="195"/>
        <end position="202"/>
    </location>
    <ligand>
        <name>GTP</name>
        <dbReference type="ChEBI" id="CHEBI:37565"/>
    </ligand>
</feature>
<feature type="binding site" evidence="7">
    <location>
        <begin position="308"/>
        <end position="311"/>
    </location>
    <ligand>
        <name>GTP</name>
        <dbReference type="ChEBI" id="CHEBI:37565"/>
    </ligand>
</feature>
<keyword evidence="5 6" id="KW-0342">GTP-binding</keyword>
<feature type="binding site" evidence="7">
    <location>
        <begin position="242"/>
        <end position="245"/>
    </location>
    <ligand>
        <name>GTP</name>
        <dbReference type="ChEBI" id="CHEBI:37565"/>
    </ligand>
</feature>
<evidence type="ECO:0000256" key="5">
    <source>
        <dbReference type="ARBA" id="ARBA00023134"/>
    </source>
</evidence>
<comment type="function">
    <text evidence="6">GTPase that associates with the 50S ribosomal subunit and may have a role during protein synthesis or ribosome biogenesis.</text>
</comment>
<feature type="region of interest" description="Disordered" evidence="9">
    <location>
        <begin position="136"/>
        <end position="155"/>
    </location>
</feature>
<dbReference type="InterPro" id="IPR032305">
    <property type="entry name" value="GTP-bd_M"/>
</dbReference>
<dbReference type="SUPFAM" id="SSF52540">
    <property type="entry name" value="P-loop containing nucleoside triphosphate hydrolases"/>
    <property type="match status" value="1"/>
</dbReference>
<feature type="binding site" evidence="7">
    <location>
        <begin position="333"/>
        <end position="335"/>
    </location>
    <ligand>
        <name>GTP</name>
        <dbReference type="ChEBI" id="CHEBI:37565"/>
    </ligand>
</feature>
<dbReference type="Pfam" id="PF01926">
    <property type="entry name" value="MMR_HSR1"/>
    <property type="match status" value="1"/>
</dbReference>
<dbReference type="Gene3D" id="3.40.50.11060">
    <property type="entry name" value="GTPase HflX, N-terminal domain"/>
    <property type="match status" value="1"/>
</dbReference>
<dbReference type="AlphaFoldDB" id="A0A7C4U787"/>
<comment type="similarity">
    <text evidence="6">Belongs to the TRAFAC class OBG-HflX-like GTPase superfamily. HflX GTPase family.</text>
</comment>
<evidence type="ECO:0000256" key="4">
    <source>
        <dbReference type="ARBA" id="ARBA00022842"/>
    </source>
</evidence>
<dbReference type="GO" id="GO:0043022">
    <property type="term" value="F:ribosome binding"/>
    <property type="evidence" value="ECO:0007669"/>
    <property type="project" value="TreeGrafter"/>
</dbReference>
<keyword evidence="1 6" id="KW-0963">Cytoplasm</keyword>
<dbReference type="InterPro" id="IPR027417">
    <property type="entry name" value="P-loop_NTPase"/>
</dbReference>
<feature type="binding site" evidence="8">
    <location>
        <position position="222"/>
    </location>
    <ligand>
        <name>Mg(2+)</name>
        <dbReference type="ChEBI" id="CHEBI:18420"/>
    </ligand>
</feature>
<feature type="domain" description="Hflx-type G" evidence="10">
    <location>
        <begin position="189"/>
        <end position="355"/>
    </location>
</feature>
<evidence type="ECO:0000256" key="9">
    <source>
        <dbReference type="SAM" id="MobiDB-lite"/>
    </source>
</evidence>
<dbReference type="Pfam" id="PF13167">
    <property type="entry name" value="GTP-bdg_N"/>
    <property type="match status" value="1"/>
</dbReference>
<gene>
    <name evidence="6 11" type="primary">hflX</name>
    <name evidence="11" type="ORF">ENV67_04465</name>
</gene>
<dbReference type="PIRSF" id="PIRSF006809">
    <property type="entry name" value="GTP-binding_hflX_prd"/>
    <property type="match status" value="1"/>
</dbReference>
<dbReference type="InterPro" id="IPR016496">
    <property type="entry name" value="GTPase_HflX"/>
</dbReference>
<comment type="subcellular location">
    <subcellularLocation>
        <location evidence="6">Cytoplasm</location>
    </subcellularLocation>
    <text evidence="6">May associate with membranes.</text>
</comment>
<evidence type="ECO:0000256" key="1">
    <source>
        <dbReference type="ARBA" id="ARBA00022490"/>
    </source>
</evidence>
<comment type="caution">
    <text evidence="11">The sequence shown here is derived from an EMBL/GenBank/DDBJ whole genome shotgun (WGS) entry which is preliminary data.</text>
</comment>
<dbReference type="PANTHER" id="PTHR10229">
    <property type="entry name" value="GTP-BINDING PROTEIN HFLX"/>
    <property type="match status" value="1"/>
</dbReference>
<dbReference type="InterPro" id="IPR042108">
    <property type="entry name" value="GTPase_HflX_N_sf"/>
</dbReference>
<dbReference type="Gene3D" id="3.40.50.300">
    <property type="entry name" value="P-loop containing nucleotide triphosphate hydrolases"/>
    <property type="match status" value="1"/>
</dbReference>
<dbReference type="FunFam" id="3.40.50.11060:FF:000001">
    <property type="entry name" value="GTPase HflX"/>
    <property type="match status" value="1"/>
</dbReference>
<dbReference type="PRINTS" id="PR00326">
    <property type="entry name" value="GTP1OBG"/>
</dbReference>
<protein>
    <recommendedName>
        <fullName evidence="6">GTPase HflX</fullName>
    </recommendedName>
    <alternativeName>
        <fullName evidence="6">GTP-binding protein HflX</fullName>
    </alternativeName>
</protein>
<dbReference type="HAMAP" id="MF_00900">
    <property type="entry name" value="GTPase_HflX"/>
    <property type="match status" value="1"/>
</dbReference>
<keyword evidence="3 6" id="KW-0547">Nucleotide-binding</keyword>
<keyword evidence="2 8" id="KW-0479">Metal-binding</keyword>
<dbReference type="EMBL" id="DTHG01000055">
    <property type="protein sequence ID" value="HGW91777.1"/>
    <property type="molecule type" value="Genomic_DNA"/>
</dbReference>
<evidence type="ECO:0000256" key="6">
    <source>
        <dbReference type="HAMAP-Rule" id="MF_00900"/>
    </source>
</evidence>
<dbReference type="Pfam" id="PF16360">
    <property type="entry name" value="GTP-bdg_M"/>
    <property type="match status" value="1"/>
</dbReference>
<accession>A0A7C4U787</accession>
<evidence type="ECO:0000256" key="7">
    <source>
        <dbReference type="PIRSR" id="PIRSR006809-1"/>
    </source>
</evidence>
<dbReference type="CDD" id="cd01878">
    <property type="entry name" value="HflX"/>
    <property type="match status" value="1"/>
</dbReference>
<proteinExistence type="inferred from homology"/>
<dbReference type="NCBIfam" id="TIGR03156">
    <property type="entry name" value="GTP_HflX"/>
    <property type="match status" value="1"/>
</dbReference>
<dbReference type="GO" id="GO:0005737">
    <property type="term" value="C:cytoplasm"/>
    <property type="evidence" value="ECO:0007669"/>
    <property type="project" value="UniProtKB-SubCell"/>
</dbReference>
<dbReference type="PROSITE" id="PS51705">
    <property type="entry name" value="G_HFLX"/>
    <property type="match status" value="1"/>
</dbReference>
<dbReference type="GO" id="GO:0005525">
    <property type="term" value="F:GTP binding"/>
    <property type="evidence" value="ECO:0007669"/>
    <property type="project" value="UniProtKB-UniRule"/>
</dbReference>
<reference evidence="11" key="1">
    <citation type="journal article" date="2020" name="mSystems">
        <title>Genome- and Community-Level Interaction Insights into Carbon Utilization and Element Cycling Functions of Hydrothermarchaeota in Hydrothermal Sediment.</title>
        <authorList>
            <person name="Zhou Z."/>
            <person name="Liu Y."/>
            <person name="Xu W."/>
            <person name="Pan J."/>
            <person name="Luo Z.H."/>
            <person name="Li M."/>
        </authorList>
    </citation>
    <scope>NUCLEOTIDE SEQUENCE [LARGE SCALE GENOMIC DNA]</scope>
    <source>
        <strain evidence="11">SpSt-780</strain>
    </source>
</reference>
<name>A0A7C4U787_UNCW3</name>
<dbReference type="Gene3D" id="6.10.250.2860">
    <property type="match status" value="1"/>
</dbReference>
<dbReference type="InterPro" id="IPR025121">
    <property type="entry name" value="GTPase_HflX_N"/>
</dbReference>
<evidence type="ECO:0000259" key="10">
    <source>
        <dbReference type="PROSITE" id="PS51705"/>
    </source>
</evidence>
<sequence>MERFLIVGLIHNSKEKEEKLSSLLELKELVRTYGGEVVDMIIQVRNKEDPAYHIGEGKVKEIACWEGFDTIIFDEPLKAAQIRNIEEITKRRVIDRRDIILDIFAKHARTNTAKIEVELARLKFLLPRLTGKGNELSRTGGGIGTRGPGEQKLEKDRRRIKERINYLEEKLKDIEKTLDIQRKRRSDLFTVALLGYTNVGKSTLLNALTKSKSYVDDKLFATLDPLTRIGYTNNGKKYLLTDTVGFIKNIPHQLIASFKSTLKEASFVDLRLLVIDLSDERYEMQIEESMNIMKMLGIDDKEFIYVFNKIDRVVDSLPLNYLKEKYSNSIFVSALRGDGLKELKDMIEEMILRKEARYYNKISVRD</sequence>
<dbReference type="GO" id="GO:0003924">
    <property type="term" value="F:GTPase activity"/>
    <property type="evidence" value="ECO:0007669"/>
    <property type="project" value="UniProtKB-UniRule"/>
</dbReference>
<comment type="cofactor">
    <cofactor evidence="8">
        <name>Mg(2+)</name>
        <dbReference type="ChEBI" id="CHEBI:18420"/>
    </cofactor>
</comment>
<dbReference type="GO" id="GO:0046872">
    <property type="term" value="F:metal ion binding"/>
    <property type="evidence" value="ECO:0007669"/>
    <property type="project" value="UniProtKB-KW"/>
</dbReference>
<dbReference type="PANTHER" id="PTHR10229:SF0">
    <property type="entry name" value="GTP-BINDING PROTEIN 6-RELATED"/>
    <property type="match status" value="1"/>
</dbReference>
<evidence type="ECO:0000256" key="8">
    <source>
        <dbReference type="PIRSR" id="PIRSR006809-2"/>
    </source>
</evidence>
<evidence type="ECO:0000256" key="2">
    <source>
        <dbReference type="ARBA" id="ARBA00022723"/>
    </source>
</evidence>
<feature type="binding site" evidence="7">
    <location>
        <begin position="220"/>
        <end position="224"/>
    </location>
    <ligand>
        <name>GTP</name>
        <dbReference type="ChEBI" id="CHEBI:37565"/>
    </ligand>
</feature>
<evidence type="ECO:0000256" key="3">
    <source>
        <dbReference type="ARBA" id="ARBA00022741"/>
    </source>
</evidence>
<dbReference type="InterPro" id="IPR006073">
    <property type="entry name" value="GTP-bd"/>
</dbReference>